<protein>
    <submittedName>
        <fullName evidence="1">Uncharacterized protein</fullName>
    </submittedName>
</protein>
<accession>A0ABP0P836</accession>
<evidence type="ECO:0000313" key="2">
    <source>
        <dbReference type="Proteomes" id="UP001642464"/>
    </source>
</evidence>
<name>A0ABP0P836_9DINO</name>
<dbReference type="Proteomes" id="UP001642464">
    <property type="component" value="Unassembled WGS sequence"/>
</dbReference>
<dbReference type="InterPro" id="IPR032675">
    <property type="entry name" value="LRR_dom_sf"/>
</dbReference>
<sequence>MARLTLHDLLDLDDQFLVDRPVAPPPKQPRHPRFPFCCRRRRPQHCCAAVLADDVLTAQILSCASIGSLQMLSMTNKAWLERAYRLASEVDIDMGSWPFAVTELRKHRLGRFLFCDWDWNGMASGQTWKSTELKDSRVGDADLQAALRRFQPSQLARLVASSSSLSSSSVRWALESFSGLRELCLSTCGSGKLGAEVQASLEICTSLRSFHLDRVQLRPPASARGLSELIVGRQVMQDLWPLGHFQQLRVLNVSNEAFVDPAFSLRYGLDAILAELRSPSQNEQVYRWLLETFKQCCNLQEIQLYLVVQVTNEMLAVLMEHVPDLKQFRGCHTSPLHTIRSIDFPFVDATRPLNAGGLSTEATAAFEALFPAANLFIDNVYEELMLADSDWSGEFDKFVLGKDVQVDLSGRTSKVGRILRGEDISNLQEEESEFAFFKGSAEELKKLREEEEKQGMDPLANLGIKKSKKFLGTVRNDRRRRVDAEEGLGTHLPTEGNFVFGGFFPPALPRWDGGDAARDFVGSVNLAMANASEIRQGEKLANAGTIAEAQKAQAAVVEAISVLKEFYEKSGLGAALLQEGSKEPDFDTAYGGQDAGGVVQLLQQISADFARLEADTKAEEQSATEEFEKLSKDYKLNKAEKETDLKHLQQSKVEKTSQLATKGGELQSGQQELAAALQYYEELKPPCVKGGKAWQEREKQREEELKSLKEAVEIMSNATK</sequence>
<keyword evidence="2" id="KW-1185">Reference proteome</keyword>
<dbReference type="EMBL" id="CAXAMM010033334">
    <property type="protein sequence ID" value="CAK9071102.1"/>
    <property type="molecule type" value="Genomic_DNA"/>
</dbReference>
<organism evidence="1 2">
    <name type="scientific">Durusdinium trenchii</name>
    <dbReference type="NCBI Taxonomy" id="1381693"/>
    <lineage>
        <taxon>Eukaryota</taxon>
        <taxon>Sar</taxon>
        <taxon>Alveolata</taxon>
        <taxon>Dinophyceae</taxon>
        <taxon>Suessiales</taxon>
        <taxon>Symbiodiniaceae</taxon>
        <taxon>Durusdinium</taxon>
    </lineage>
</organism>
<reference evidence="1 2" key="1">
    <citation type="submission" date="2024-02" db="EMBL/GenBank/DDBJ databases">
        <authorList>
            <person name="Chen Y."/>
            <person name="Shah S."/>
            <person name="Dougan E. K."/>
            <person name="Thang M."/>
            <person name="Chan C."/>
        </authorList>
    </citation>
    <scope>NUCLEOTIDE SEQUENCE [LARGE SCALE GENOMIC DNA]</scope>
</reference>
<comment type="caution">
    <text evidence="1">The sequence shown here is derived from an EMBL/GenBank/DDBJ whole genome shotgun (WGS) entry which is preliminary data.</text>
</comment>
<proteinExistence type="predicted"/>
<dbReference type="SUPFAM" id="SSF52047">
    <property type="entry name" value="RNI-like"/>
    <property type="match status" value="1"/>
</dbReference>
<evidence type="ECO:0000313" key="1">
    <source>
        <dbReference type="EMBL" id="CAK9071102.1"/>
    </source>
</evidence>
<gene>
    <name evidence="1" type="ORF">SCF082_LOCUS35232</name>
</gene>
<dbReference type="Gene3D" id="3.80.10.10">
    <property type="entry name" value="Ribonuclease Inhibitor"/>
    <property type="match status" value="1"/>
</dbReference>